<proteinExistence type="predicted"/>
<sequence length="61" mass="6754">MLKYLTKLNLSILRLVNKKLAAIYTPCTPSRQLCINSSSQPKFPGKDVIKVLSFKGQAGCK</sequence>
<protein>
    <submittedName>
        <fullName evidence="1">Uncharacterized protein</fullName>
    </submittedName>
</protein>
<name>A0A2T7NC59_POMCA</name>
<accession>A0A2T7NC59</accession>
<dbReference type="EMBL" id="PZQS01000014">
    <property type="protein sequence ID" value="PVD18722.1"/>
    <property type="molecule type" value="Genomic_DNA"/>
</dbReference>
<gene>
    <name evidence="1" type="ORF">C0Q70_21273</name>
</gene>
<dbReference type="Proteomes" id="UP000245119">
    <property type="component" value="Linkage Group LG14"/>
</dbReference>
<keyword evidence="2" id="KW-1185">Reference proteome</keyword>
<dbReference type="AlphaFoldDB" id="A0A2T7NC59"/>
<reference evidence="1 2" key="1">
    <citation type="submission" date="2018-04" db="EMBL/GenBank/DDBJ databases">
        <title>The genome of golden apple snail Pomacea canaliculata provides insight into stress tolerance and invasive adaptation.</title>
        <authorList>
            <person name="Liu C."/>
            <person name="Liu B."/>
            <person name="Ren Y."/>
            <person name="Zhang Y."/>
            <person name="Wang H."/>
            <person name="Li S."/>
            <person name="Jiang F."/>
            <person name="Yin L."/>
            <person name="Zhang G."/>
            <person name="Qian W."/>
            <person name="Fan W."/>
        </authorList>
    </citation>
    <scope>NUCLEOTIDE SEQUENCE [LARGE SCALE GENOMIC DNA]</scope>
    <source>
        <strain evidence="1">SZHN2017</strain>
        <tissue evidence="1">Muscle</tissue>
    </source>
</reference>
<organism evidence="1 2">
    <name type="scientific">Pomacea canaliculata</name>
    <name type="common">Golden apple snail</name>
    <dbReference type="NCBI Taxonomy" id="400727"/>
    <lineage>
        <taxon>Eukaryota</taxon>
        <taxon>Metazoa</taxon>
        <taxon>Spiralia</taxon>
        <taxon>Lophotrochozoa</taxon>
        <taxon>Mollusca</taxon>
        <taxon>Gastropoda</taxon>
        <taxon>Caenogastropoda</taxon>
        <taxon>Architaenioglossa</taxon>
        <taxon>Ampullarioidea</taxon>
        <taxon>Ampullariidae</taxon>
        <taxon>Pomacea</taxon>
    </lineage>
</organism>
<evidence type="ECO:0000313" key="2">
    <source>
        <dbReference type="Proteomes" id="UP000245119"/>
    </source>
</evidence>
<evidence type="ECO:0000313" key="1">
    <source>
        <dbReference type="EMBL" id="PVD18722.1"/>
    </source>
</evidence>
<comment type="caution">
    <text evidence="1">The sequence shown here is derived from an EMBL/GenBank/DDBJ whole genome shotgun (WGS) entry which is preliminary data.</text>
</comment>